<keyword evidence="2" id="KW-1185">Reference proteome</keyword>
<accession>A0ABT5TXM6</accession>
<evidence type="ECO:0000313" key="2">
    <source>
        <dbReference type="Proteomes" id="UP001165561"/>
    </source>
</evidence>
<evidence type="ECO:0000313" key="1">
    <source>
        <dbReference type="EMBL" id="MDD9206824.1"/>
    </source>
</evidence>
<comment type="caution">
    <text evidence="1">The sequence shown here is derived from an EMBL/GenBank/DDBJ whole genome shotgun (WGS) entry which is preliminary data.</text>
</comment>
<gene>
    <name evidence="1" type="ORF">PU560_10145</name>
</gene>
<name>A0ABT5TXM6_9MICO</name>
<reference evidence="1" key="1">
    <citation type="submission" date="2023-02" db="EMBL/GenBank/DDBJ databases">
        <title>Georgenia sp.10Sc9-8, isolated from a soil sample collected from the Taklamakan desert.</title>
        <authorList>
            <person name="Liu S."/>
        </authorList>
    </citation>
    <scope>NUCLEOTIDE SEQUENCE</scope>
    <source>
        <strain evidence="1">10Sc9-8</strain>
    </source>
</reference>
<organism evidence="1 2">
    <name type="scientific">Georgenia halotolerans</name>
    <dbReference type="NCBI Taxonomy" id="3028317"/>
    <lineage>
        <taxon>Bacteria</taxon>
        <taxon>Bacillati</taxon>
        <taxon>Actinomycetota</taxon>
        <taxon>Actinomycetes</taxon>
        <taxon>Micrococcales</taxon>
        <taxon>Bogoriellaceae</taxon>
        <taxon>Georgenia</taxon>
    </lineage>
</organism>
<dbReference type="EMBL" id="JARACI010000985">
    <property type="protein sequence ID" value="MDD9206824.1"/>
    <property type="molecule type" value="Genomic_DNA"/>
</dbReference>
<proteinExistence type="predicted"/>
<sequence>MNATQIRGEVRYHVAYAGYVAAVLDTEQKRTGVTVLVVVPLGYAELSVVSSRGGARRAEVMPA</sequence>
<protein>
    <submittedName>
        <fullName evidence="1">Uncharacterized protein</fullName>
    </submittedName>
</protein>
<dbReference type="Proteomes" id="UP001165561">
    <property type="component" value="Unassembled WGS sequence"/>
</dbReference>